<dbReference type="InterPro" id="IPR020948">
    <property type="entry name" value="P_starv_induced_PsiE-like"/>
</dbReference>
<keyword evidence="3 6" id="KW-0812">Transmembrane</keyword>
<dbReference type="Proteomes" id="UP000217944">
    <property type="component" value="Unassembled WGS sequence"/>
</dbReference>
<dbReference type="EMBL" id="BDME01000002">
    <property type="protein sequence ID" value="GAX87616.1"/>
    <property type="molecule type" value="Genomic_DNA"/>
</dbReference>
<dbReference type="GO" id="GO:0005886">
    <property type="term" value="C:plasma membrane"/>
    <property type="evidence" value="ECO:0007669"/>
    <property type="project" value="UniProtKB-SubCell"/>
</dbReference>
<feature type="transmembrane region" description="Helical" evidence="6">
    <location>
        <begin position="30"/>
        <end position="47"/>
    </location>
</feature>
<dbReference type="AlphaFoldDB" id="A0A292YE22"/>
<organism evidence="7 8">
    <name type="scientific">Lebetimonas natsushimae</name>
    <dbReference type="NCBI Taxonomy" id="1936991"/>
    <lineage>
        <taxon>Bacteria</taxon>
        <taxon>Pseudomonadati</taxon>
        <taxon>Campylobacterota</taxon>
        <taxon>Epsilonproteobacteria</taxon>
        <taxon>Nautiliales</taxon>
        <taxon>Nautiliaceae</taxon>
        <taxon>Lebetimonas</taxon>
    </lineage>
</organism>
<evidence type="ECO:0000256" key="2">
    <source>
        <dbReference type="ARBA" id="ARBA00022475"/>
    </source>
</evidence>
<sequence length="118" mass="14397">MQHVEIIIASILFLFLLIFHYDFYHLVSLILEYIVIIEVVQMLFVFFKRQRIKLRYMIDAAIIFFIREIFILVTNHKDKKEIFLFVVLIGVFFLFRYLAINITYKTDKTQKKIKLIKN</sequence>
<evidence type="ECO:0000256" key="3">
    <source>
        <dbReference type="ARBA" id="ARBA00022692"/>
    </source>
</evidence>
<name>A0A292YE22_9BACT</name>
<dbReference type="RefSeq" id="WP_096258848.1">
    <property type="nucleotide sequence ID" value="NZ_BDME01000002.1"/>
</dbReference>
<accession>A0A292YE22</accession>
<keyword evidence="4 6" id="KW-1133">Transmembrane helix</keyword>
<evidence type="ECO:0000256" key="5">
    <source>
        <dbReference type="ARBA" id="ARBA00023136"/>
    </source>
</evidence>
<comment type="subcellular location">
    <subcellularLocation>
        <location evidence="1">Cell membrane</location>
        <topology evidence="1">Multi-pass membrane protein</topology>
    </subcellularLocation>
</comment>
<evidence type="ECO:0000256" key="1">
    <source>
        <dbReference type="ARBA" id="ARBA00004651"/>
    </source>
</evidence>
<evidence type="ECO:0000313" key="7">
    <source>
        <dbReference type="EMBL" id="GAX87616.1"/>
    </source>
</evidence>
<dbReference type="Pfam" id="PF06146">
    <property type="entry name" value="PsiE"/>
    <property type="match status" value="1"/>
</dbReference>
<feature type="transmembrane region" description="Helical" evidence="6">
    <location>
        <begin position="56"/>
        <end position="76"/>
    </location>
</feature>
<evidence type="ECO:0008006" key="9">
    <source>
        <dbReference type="Google" id="ProtNLM"/>
    </source>
</evidence>
<gene>
    <name evidence="7" type="ORF">LNAT_P0913</name>
</gene>
<evidence type="ECO:0000313" key="8">
    <source>
        <dbReference type="Proteomes" id="UP000217944"/>
    </source>
</evidence>
<reference evidence="7 8" key="1">
    <citation type="journal article" date="2017" name="Syst. Appl. Microbiol.">
        <title>Lebetimonas natsushimae sp. nov., a novel strictly anaerobic, moderately thermophilic chemoautotroph isolated from a deep-sea hydrothermal vent polychaete nest in the Mid-Okinawa Trough.</title>
        <authorList>
            <person name="Nagata R."/>
            <person name="Takaki Y."/>
            <person name="Tame A."/>
            <person name="Nunoura T."/>
            <person name="Muto H."/>
            <person name="Mino S."/>
            <person name="Sawayama S."/>
            <person name="Takai K."/>
            <person name="Nakagawa S."/>
        </authorList>
    </citation>
    <scope>NUCLEOTIDE SEQUENCE [LARGE SCALE GENOMIC DNA]</scope>
    <source>
        <strain evidence="7 8">HS1857</strain>
    </source>
</reference>
<proteinExistence type="predicted"/>
<keyword evidence="5 6" id="KW-0472">Membrane</keyword>
<feature type="transmembrane region" description="Helical" evidence="6">
    <location>
        <begin position="7"/>
        <end position="24"/>
    </location>
</feature>
<evidence type="ECO:0000256" key="4">
    <source>
        <dbReference type="ARBA" id="ARBA00022989"/>
    </source>
</evidence>
<protein>
    <recommendedName>
        <fullName evidence="9">Protein PsiE</fullName>
    </recommendedName>
</protein>
<keyword evidence="8" id="KW-1185">Reference proteome</keyword>
<evidence type="ECO:0000256" key="6">
    <source>
        <dbReference type="SAM" id="Phobius"/>
    </source>
</evidence>
<comment type="caution">
    <text evidence="7">The sequence shown here is derived from an EMBL/GenBank/DDBJ whole genome shotgun (WGS) entry which is preliminary data.</text>
</comment>
<keyword evidence="2" id="KW-1003">Cell membrane</keyword>
<feature type="transmembrane region" description="Helical" evidence="6">
    <location>
        <begin position="82"/>
        <end position="104"/>
    </location>
</feature>